<accession>A0ABD0QPC6</accession>
<sequence length="113" mass="11731">RSVASPESIHCQLWYGLTVASLGTNALGHSWPRGPCNQGGQGTAPAGGPILVQQDLVLGACAPVIDSSLAHYPEKGPPPSGEGQNLAPASRSLEPPSMVPGRDQEDSRDFHPQ</sequence>
<reference evidence="2 3" key="1">
    <citation type="submission" date="2024-05" db="EMBL/GenBank/DDBJ databases">
        <title>Genome sequencing and assembly of Indian major carp, Cirrhinus mrigala (Hamilton, 1822).</title>
        <authorList>
            <person name="Mohindra V."/>
            <person name="Chowdhury L.M."/>
            <person name="Lal K."/>
            <person name="Jena J.K."/>
        </authorList>
    </citation>
    <scope>NUCLEOTIDE SEQUENCE [LARGE SCALE GENOMIC DNA]</scope>
    <source>
        <strain evidence="2">CM1030</strain>
        <tissue evidence="2">Blood</tissue>
    </source>
</reference>
<evidence type="ECO:0000256" key="1">
    <source>
        <dbReference type="SAM" id="MobiDB-lite"/>
    </source>
</evidence>
<feature type="region of interest" description="Disordered" evidence="1">
    <location>
        <begin position="69"/>
        <end position="113"/>
    </location>
</feature>
<dbReference type="AlphaFoldDB" id="A0ABD0QPC6"/>
<organism evidence="2 3">
    <name type="scientific">Cirrhinus mrigala</name>
    <name type="common">Mrigala</name>
    <dbReference type="NCBI Taxonomy" id="683832"/>
    <lineage>
        <taxon>Eukaryota</taxon>
        <taxon>Metazoa</taxon>
        <taxon>Chordata</taxon>
        <taxon>Craniata</taxon>
        <taxon>Vertebrata</taxon>
        <taxon>Euteleostomi</taxon>
        <taxon>Actinopterygii</taxon>
        <taxon>Neopterygii</taxon>
        <taxon>Teleostei</taxon>
        <taxon>Ostariophysi</taxon>
        <taxon>Cypriniformes</taxon>
        <taxon>Cyprinidae</taxon>
        <taxon>Labeoninae</taxon>
        <taxon>Labeonini</taxon>
        <taxon>Cirrhinus</taxon>
    </lineage>
</organism>
<feature type="non-terminal residue" evidence="2">
    <location>
        <position position="113"/>
    </location>
</feature>
<feature type="region of interest" description="Disordered" evidence="1">
    <location>
        <begin position="27"/>
        <end position="48"/>
    </location>
</feature>
<feature type="compositionally biased region" description="Basic and acidic residues" evidence="1">
    <location>
        <begin position="102"/>
        <end position="113"/>
    </location>
</feature>
<proteinExistence type="predicted"/>
<dbReference type="Proteomes" id="UP001529510">
    <property type="component" value="Unassembled WGS sequence"/>
</dbReference>
<comment type="caution">
    <text evidence="2">The sequence shown here is derived from an EMBL/GenBank/DDBJ whole genome shotgun (WGS) entry which is preliminary data.</text>
</comment>
<evidence type="ECO:0008006" key="4">
    <source>
        <dbReference type="Google" id="ProtNLM"/>
    </source>
</evidence>
<dbReference type="EMBL" id="JAMKFB020000007">
    <property type="protein sequence ID" value="KAL0188092.1"/>
    <property type="molecule type" value="Genomic_DNA"/>
</dbReference>
<name>A0ABD0QPC6_CIRMR</name>
<evidence type="ECO:0000313" key="2">
    <source>
        <dbReference type="EMBL" id="KAL0188092.1"/>
    </source>
</evidence>
<keyword evidence="3" id="KW-1185">Reference proteome</keyword>
<feature type="non-terminal residue" evidence="2">
    <location>
        <position position="1"/>
    </location>
</feature>
<evidence type="ECO:0000313" key="3">
    <source>
        <dbReference type="Proteomes" id="UP001529510"/>
    </source>
</evidence>
<protein>
    <recommendedName>
        <fullName evidence="4">Androgen receptor</fullName>
    </recommendedName>
</protein>
<gene>
    <name evidence="2" type="ORF">M9458_015191</name>
</gene>